<dbReference type="OrthoDB" id="431557at2759"/>
<dbReference type="SUPFAM" id="SSF56235">
    <property type="entry name" value="N-terminal nucleophile aminohydrolases (Ntn hydrolases)"/>
    <property type="match status" value="1"/>
</dbReference>
<dbReference type="InterPro" id="IPR001353">
    <property type="entry name" value="Proteasome_sua/b"/>
</dbReference>
<evidence type="ECO:0000313" key="4">
    <source>
        <dbReference type="Proteomes" id="UP000324222"/>
    </source>
</evidence>
<dbReference type="EMBL" id="VSRR010101237">
    <property type="protein sequence ID" value="MPC95171.1"/>
    <property type="molecule type" value="Genomic_DNA"/>
</dbReference>
<dbReference type="Proteomes" id="UP000324222">
    <property type="component" value="Unassembled WGS sequence"/>
</dbReference>
<proteinExistence type="predicted"/>
<evidence type="ECO:0000256" key="2">
    <source>
        <dbReference type="SAM" id="MobiDB-lite"/>
    </source>
</evidence>
<feature type="compositionally biased region" description="Basic and acidic residues" evidence="2">
    <location>
        <begin position="103"/>
        <end position="118"/>
    </location>
</feature>
<sequence length="128" mass="14213">MGWDNRHGYQLYQSDPSGNYSGWKATCIGNSSTAAVSILKQEYKVGETDLHEALLLALKVMSKTLDMTKLNAEKLELATLVRKAEHTEIIVKPVEEVKKLIKEHEEREAAAEASKQDKSTPSTSKPKA</sequence>
<accession>A0A5B7JB89</accession>
<feature type="region of interest" description="Disordered" evidence="2">
    <location>
        <begin position="103"/>
        <end position="128"/>
    </location>
</feature>
<comment type="caution">
    <text evidence="3">The sequence shown here is derived from an EMBL/GenBank/DDBJ whole genome shotgun (WGS) entry which is preliminary data.</text>
</comment>
<feature type="compositionally biased region" description="Polar residues" evidence="2">
    <location>
        <begin position="119"/>
        <end position="128"/>
    </location>
</feature>
<name>A0A5B7JB89_PORTR</name>
<dbReference type="Pfam" id="PF00227">
    <property type="entry name" value="Proteasome"/>
    <property type="match status" value="1"/>
</dbReference>
<evidence type="ECO:0000256" key="1">
    <source>
        <dbReference type="ARBA" id="ARBA00022942"/>
    </source>
</evidence>
<dbReference type="Gene3D" id="3.60.20.10">
    <property type="entry name" value="Glutamine Phosphoribosylpyrophosphate, subunit 1, domain 1"/>
    <property type="match status" value="1"/>
</dbReference>
<organism evidence="3 4">
    <name type="scientific">Portunus trituberculatus</name>
    <name type="common">Swimming crab</name>
    <name type="synonym">Neptunus trituberculatus</name>
    <dbReference type="NCBI Taxonomy" id="210409"/>
    <lineage>
        <taxon>Eukaryota</taxon>
        <taxon>Metazoa</taxon>
        <taxon>Ecdysozoa</taxon>
        <taxon>Arthropoda</taxon>
        <taxon>Crustacea</taxon>
        <taxon>Multicrustacea</taxon>
        <taxon>Malacostraca</taxon>
        <taxon>Eumalacostraca</taxon>
        <taxon>Eucarida</taxon>
        <taxon>Decapoda</taxon>
        <taxon>Pleocyemata</taxon>
        <taxon>Brachyura</taxon>
        <taxon>Eubrachyura</taxon>
        <taxon>Portunoidea</taxon>
        <taxon>Portunidae</taxon>
        <taxon>Portuninae</taxon>
        <taxon>Portunus</taxon>
    </lineage>
</organism>
<reference evidence="3 4" key="1">
    <citation type="submission" date="2019-05" db="EMBL/GenBank/DDBJ databases">
        <title>Another draft genome of Portunus trituberculatus and its Hox gene families provides insights of decapod evolution.</title>
        <authorList>
            <person name="Jeong J.-H."/>
            <person name="Song I."/>
            <person name="Kim S."/>
            <person name="Choi T."/>
            <person name="Kim D."/>
            <person name="Ryu S."/>
            <person name="Kim W."/>
        </authorList>
    </citation>
    <scope>NUCLEOTIDE SEQUENCE [LARGE SCALE GENOMIC DNA]</scope>
    <source>
        <tissue evidence="3">Muscle</tissue>
    </source>
</reference>
<dbReference type="PANTHER" id="PTHR11599">
    <property type="entry name" value="PROTEASOME SUBUNIT ALPHA/BETA"/>
    <property type="match status" value="1"/>
</dbReference>
<protein>
    <submittedName>
        <fullName evidence="3">Proteasome subunit alpha type-4</fullName>
    </submittedName>
</protein>
<gene>
    <name evidence="3" type="primary">Psma4</name>
    <name evidence="3" type="ORF">E2C01_090369</name>
</gene>
<keyword evidence="1 3" id="KW-0647">Proteasome</keyword>
<keyword evidence="4" id="KW-1185">Reference proteome</keyword>
<dbReference type="GO" id="GO:0051603">
    <property type="term" value="P:proteolysis involved in protein catabolic process"/>
    <property type="evidence" value="ECO:0007669"/>
    <property type="project" value="InterPro"/>
</dbReference>
<dbReference type="GO" id="GO:0005839">
    <property type="term" value="C:proteasome core complex"/>
    <property type="evidence" value="ECO:0007669"/>
    <property type="project" value="InterPro"/>
</dbReference>
<dbReference type="InterPro" id="IPR029055">
    <property type="entry name" value="Ntn_hydrolases_N"/>
</dbReference>
<dbReference type="InterPro" id="IPR050115">
    <property type="entry name" value="Proteasome_alpha"/>
</dbReference>
<dbReference type="AlphaFoldDB" id="A0A5B7JB89"/>
<evidence type="ECO:0000313" key="3">
    <source>
        <dbReference type="EMBL" id="MPC95171.1"/>
    </source>
</evidence>